<sequence>MPSVMNRACLSALRSTSTTAKVLSTSTFNVARLVPTTSTHAKPSFAQARFYASVGTPPKSHKVYDSAAEAVKDVKSGDILLSGGFGLCGVPNTLIQALSKRSDINNLTG</sequence>
<organism evidence="1 2">
    <name type="scientific">Naganishia adeliensis</name>
    <dbReference type="NCBI Taxonomy" id="92952"/>
    <lineage>
        <taxon>Eukaryota</taxon>
        <taxon>Fungi</taxon>
        <taxon>Dikarya</taxon>
        <taxon>Basidiomycota</taxon>
        <taxon>Agaricomycotina</taxon>
        <taxon>Tremellomycetes</taxon>
        <taxon>Filobasidiales</taxon>
        <taxon>Filobasidiaceae</taxon>
        <taxon>Naganishia</taxon>
    </lineage>
</organism>
<evidence type="ECO:0000313" key="2">
    <source>
        <dbReference type="Proteomes" id="UP001230649"/>
    </source>
</evidence>
<proteinExistence type="predicted"/>
<dbReference type="Proteomes" id="UP001230649">
    <property type="component" value="Unassembled WGS sequence"/>
</dbReference>
<accession>A0ACC2V2U4</accession>
<comment type="caution">
    <text evidence="1">The sequence shown here is derived from an EMBL/GenBank/DDBJ whole genome shotgun (WGS) entry which is preliminary data.</text>
</comment>
<reference evidence="1" key="1">
    <citation type="submission" date="2023-04" db="EMBL/GenBank/DDBJ databases">
        <title>Draft Genome sequencing of Naganishia species isolated from polar environments using Oxford Nanopore Technology.</title>
        <authorList>
            <person name="Leo P."/>
            <person name="Venkateswaran K."/>
        </authorList>
    </citation>
    <scope>NUCLEOTIDE SEQUENCE</scope>
    <source>
        <strain evidence="1">MNA-CCFEE 5262</strain>
    </source>
</reference>
<gene>
    <name evidence="1" type="ORF">QFC20_007064</name>
</gene>
<dbReference type="EMBL" id="JASBWS010000150">
    <property type="protein sequence ID" value="KAJ9093670.1"/>
    <property type="molecule type" value="Genomic_DNA"/>
</dbReference>
<protein>
    <submittedName>
        <fullName evidence="1">Uncharacterized protein</fullName>
    </submittedName>
</protein>
<name>A0ACC2V2U4_9TREE</name>
<keyword evidence="2" id="KW-1185">Reference proteome</keyword>
<feature type="non-terminal residue" evidence="1">
    <location>
        <position position="109"/>
    </location>
</feature>
<evidence type="ECO:0000313" key="1">
    <source>
        <dbReference type="EMBL" id="KAJ9093670.1"/>
    </source>
</evidence>